<organism evidence="1">
    <name type="scientific">marine sediment metagenome</name>
    <dbReference type="NCBI Taxonomy" id="412755"/>
    <lineage>
        <taxon>unclassified sequences</taxon>
        <taxon>metagenomes</taxon>
        <taxon>ecological metagenomes</taxon>
    </lineage>
</organism>
<dbReference type="EMBL" id="LAZR01007715">
    <property type="protein sequence ID" value="KKM83432.1"/>
    <property type="molecule type" value="Genomic_DNA"/>
</dbReference>
<evidence type="ECO:0000313" key="1">
    <source>
        <dbReference type="EMBL" id="KKM83432.1"/>
    </source>
</evidence>
<proteinExistence type="predicted"/>
<dbReference type="AlphaFoldDB" id="A0A0F9NQA2"/>
<protein>
    <submittedName>
        <fullName evidence="1">Uncharacterized protein</fullName>
    </submittedName>
</protein>
<accession>A0A0F9NQA2</accession>
<reference evidence="1" key="1">
    <citation type="journal article" date="2015" name="Nature">
        <title>Complex archaea that bridge the gap between prokaryotes and eukaryotes.</title>
        <authorList>
            <person name="Spang A."/>
            <person name="Saw J.H."/>
            <person name="Jorgensen S.L."/>
            <person name="Zaremba-Niedzwiedzka K."/>
            <person name="Martijn J."/>
            <person name="Lind A.E."/>
            <person name="van Eijk R."/>
            <person name="Schleper C."/>
            <person name="Guy L."/>
            <person name="Ettema T.J."/>
        </authorList>
    </citation>
    <scope>NUCLEOTIDE SEQUENCE</scope>
</reference>
<comment type="caution">
    <text evidence="1">The sequence shown here is derived from an EMBL/GenBank/DDBJ whole genome shotgun (WGS) entry which is preliminary data.</text>
</comment>
<name>A0A0F9NQA2_9ZZZZ</name>
<gene>
    <name evidence="1" type="ORF">LCGC14_1309540</name>
</gene>
<sequence length="104" mass="11341">MLHPDAIAEFTCAYQEDSNRLAGSVKKDHANAERDLAKITGQVGKIIDAIAEGMFHRSTKVTVDDSEIRKVALEAELLAAPEEQPILPQPGLSEVYRNKVANLA</sequence>